<evidence type="ECO:0000313" key="1">
    <source>
        <dbReference type="EMBL" id="KAG7440724.1"/>
    </source>
</evidence>
<dbReference type="RefSeq" id="XP_043034224.1">
    <property type="nucleotide sequence ID" value="XM_043177912.1"/>
</dbReference>
<accession>A0A9P7VHC5</accession>
<protein>
    <submittedName>
        <fullName evidence="1">Uncharacterized protein</fullName>
    </submittedName>
</protein>
<dbReference type="OrthoDB" id="3009008at2759"/>
<keyword evidence="2" id="KW-1185">Reference proteome</keyword>
<reference evidence="1" key="1">
    <citation type="submission" date="2020-11" db="EMBL/GenBank/DDBJ databases">
        <title>Adaptations for nitrogen fixation in a non-lichenized fungal sporocarp promotes dispersal by wood-feeding termites.</title>
        <authorList>
            <consortium name="DOE Joint Genome Institute"/>
            <person name="Koch R.A."/>
            <person name="Yoon G."/>
            <person name="Arayal U."/>
            <person name="Lail K."/>
            <person name="Amirebrahimi M."/>
            <person name="Labutti K."/>
            <person name="Lipzen A."/>
            <person name="Riley R."/>
            <person name="Barry K."/>
            <person name="Henrissat B."/>
            <person name="Grigoriev I.V."/>
            <person name="Herr J.R."/>
            <person name="Aime M.C."/>
        </authorList>
    </citation>
    <scope>NUCLEOTIDE SEQUENCE</scope>
    <source>
        <strain evidence="1">MCA 3950</strain>
    </source>
</reference>
<dbReference type="AlphaFoldDB" id="A0A9P7VHC5"/>
<organism evidence="1 2">
    <name type="scientific">Guyanagaster necrorhizus</name>
    <dbReference type="NCBI Taxonomy" id="856835"/>
    <lineage>
        <taxon>Eukaryota</taxon>
        <taxon>Fungi</taxon>
        <taxon>Dikarya</taxon>
        <taxon>Basidiomycota</taxon>
        <taxon>Agaricomycotina</taxon>
        <taxon>Agaricomycetes</taxon>
        <taxon>Agaricomycetidae</taxon>
        <taxon>Agaricales</taxon>
        <taxon>Marasmiineae</taxon>
        <taxon>Physalacriaceae</taxon>
        <taxon>Guyanagaster</taxon>
    </lineage>
</organism>
<name>A0A9P7VHC5_9AGAR</name>
<gene>
    <name evidence="1" type="ORF">BT62DRAFT_1012318</name>
</gene>
<sequence>MAIRVTTERAWRRGVKWLNASRWLFWVFADLYRHSSQTLTLVPMHSYRISGKCSFARPSSLALLRTESRLCCLGIPIHCMARHDPLAYKMSLLYFGVRRHACEEGRQYWKRGIHFQTESSGFHTAVEIHYASIWDNRWASVLVSKIFFAPLLLRDLRFFHAISFLSGIKCPYRSLAPPFPLVCPRQGASPNPGDVSCGFSFPRSPWVTAVFLAGCDYVGTSQERLRSVGVRIEIHMAYGGMVTLTILEWVLLQGDFQEEHTGKRDCWTTHAEVAFVGDMPWHGMILVAPGEVSYL</sequence>
<comment type="caution">
    <text evidence="1">The sequence shown here is derived from an EMBL/GenBank/DDBJ whole genome shotgun (WGS) entry which is preliminary data.</text>
</comment>
<evidence type="ECO:0000313" key="2">
    <source>
        <dbReference type="Proteomes" id="UP000812287"/>
    </source>
</evidence>
<proteinExistence type="predicted"/>
<dbReference type="EMBL" id="MU250567">
    <property type="protein sequence ID" value="KAG7440724.1"/>
    <property type="molecule type" value="Genomic_DNA"/>
</dbReference>
<dbReference type="GeneID" id="66100199"/>
<dbReference type="Proteomes" id="UP000812287">
    <property type="component" value="Unassembled WGS sequence"/>
</dbReference>